<keyword evidence="2" id="KW-1185">Reference proteome</keyword>
<reference evidence="1 2" key="1">
    <citation type="submission" date="2018-03" db="EMBL/GenBank/DDBJ databases">
        <title>Aerobic endospore-forming bacteria genome sequencing and assembly.</title>
        <authorList>
            <person name="Cavalcante D.A."/>
            <person name="Driks A."/>
            <person name="Putonti C."/>
            <person name="De-Souza M.T."/>
        </authorList>
    </citation>
    <scope>NUCLEOTIDE SEQUENCE [LARGE SCALE GENOMIC DNA]</scope>
    <source>
        <strain evidence="1 2">SDF0028</strain>
    </source>
</reference>
<dbReference type="Proteomes" id="UP000316208">
    <property type="component" value="Unassembled WGS sequence"/>
</dbReference>
<evidence type="ECO:0000313" key="2">
    <source>
        <dbReference type="Proteomes" id="UP000316208"/>
    </source>
</evidence>
<dbReference type="EMBL" id="SADY01000003">
    <property type="protein sequence ID" value="TQR44895.1"/>
    <property type="molecule type" value="Genomic_DNA"/>
</dbReference>
<dbReference type="RefSeq" id="WP_142543992.1">
    <property type="nucleotide sequence ID" value="NZ_SADY01000003.1"/>
</dbReference>
<accession>A0ABY3AQG3</accession>
<organism evidence="1 2">
    <name type="scientific">Paenibacillus popilliae</name>
    <name type="common">Bacillus popilliae</name>
    <dbReference type="NCBI Taxonomy" id="78057"/>
    <lineage>
        <taxon>Bacteria</taxon>
        <taxon>Bacillati</taxon>
        <taxon>Bacillota</taxon>
        <taxon>Bacilli</taxon>
        <taxon>Bacillales</taxon>
        <taxon>Paenibacillaceae</taxon>
        <taxon>Paenibacillus</taxon>
    </lineage>
</organism>
<protein>
    <submittedName>
        <fullName evidence="1">Uncharacterized protein</fullName>
    </submittedName>
</protein>
<sequence>MRKAIIELELENEIIHLDGYLVANDCLIVIEKSVMWMYQVYMREDSGIYGSNKAGLWLGKLKNEEVDEQLIILQVLSFMQNLTVFDFFRNHYDWSIDYDFCFAEAVS</sequence>
<comment type="caution">
    <text evidence="1">The sequence shown here is derived from an EMBL/GenBank/DDBJ whole genome shotgun (WGS) entry which is preliminary data.</text>
</comment>
<gene>
    <name evidence="1" type="ORF">C7Y44_11265</name>
</gene>
<proteinExistence type="predicted"/>
<name>A0ABY3AQG3_PAEPP</name>
<evidence type="ECO:0000313" key="1">
    <source>
        <dbReference type="EMBL" id="TQR44895.1"/>
    </source>
</evidence>